<feature type="region of interest" description="Disordered" evidence="1">
    <location>
        <begin position="1"/>
        <end position="23"/>
    </location>
</feature>
<feature type="transmembrane region" description="Helical" evidence="2">
    <location>
        <begin position="78"/>
        <end position="97"/>
    </location>
</feature>
<accession>A0ABY8QXI9</accession>
<dbReference type="RefSeq" id="WP_349639749.1">
    <property type="nucleotide sequence ID" value="NZ_CP090958.1"/>
</dbReference>
<evidence type="ECO:0000256" key="1">
    <source>
        <dbReference type="SAM" id="MobiDB-lite"/>
    </source>
</evidence>
<protein>
    <submittedName>
        <fullName evidence="3">DUF3618 domain-containing protein</fullName>
    </submittedName>
</protein>
<organism evidence="3 4">
    <name type="scientific">Saxibacter everestensis</name>
    <dbReference type="NCBI Taxonomy" id="2909229"/>
    <lineage>
        <taxon>Bacteria</taxon>
        <taxon>Bacillati</taxon>
        <taxon>Actinomycetota</taxon>
        <taxon>Actinomycetes</taxon>
        <taxon>Micrococcales</taxon>
        <taxon>Brevibacteriaceae</taxon>
        <taxon>Saxibacter</taxon>
    </lineage>
</organism>
<reference evidence="3 4" key="1">
    <citation type="submission" date="2023-05" db="EMBL/GenBank/DDBJ databases">
        <title>Lithophilousrod everest ZFBP1038 complete genpme.</title>
        <authorList>
            <person name="Tian M."/>
        </authorList>
    </citation>
    <scope>NUCLEOTIDE SEQUENCE [LARGE SCALE GENOMIC DNA]</scope>
    <source>
        <strain evidence="3 4">ZFBP1038</strain>
    </source>
</reference>
<dbReference type="InterPro" id="IPR022062">
    <property type="entry name" value="DUF3618"/>
</dbReference>
<keyword evidence="2" id="KW-0472">Membrane</keyword>
<keyword evidence="4" id="KW-1185">Reference proteome</keyword>
<proteinExistence type="predicted"/>
<keyword evidence="2" id="KW-1133">Transmembrane helix</keyword>
<dbReference type="Proteomes" id="UP001209083">
    <property type="component" value="Chromosome"/>
</dbReference>
<sequence>MSHSGTNLAPDFTPSKSSSPEELETVIKARQERLAANVDEFLGRVHPKAVIARSSQTFQEKAKDTFFTDNGDLRGERVAAAGAVAAAAVAALIALVINRGTNKKRKVTKLRQKLAKLDR</sequence>
<gene>
    <name evidence="3" type="ORF">LWF01_03980</name>
</gene>
<keyword evidence="2" id="KW-0812">Transmembrane</keyword>
<evidence type="ECO:0000256" key="2">
    <source>
        <dbReference type="SAM" id="Phobius"/>
    </source>
</evidence>
<evidence type="ECO:0000313" key="3">
    <source>
        <dbReference type="EMBL" id="WGW12941.1"/>
    </source>
</evidence>
<name>A0ABY8QXI9_9MICO</name>
<dbReference type="Pfam" id="PF12277">
    <property type="entry name" value="DUF3618"/>
    <property type="match status" value="1"/>
</dbReference>
<evidence type="ECO:0000313" key="4">
    <source>
        <dbReference type="Proteomes" id="UP001209083"/>
    </source>
</evidence>
<dbReference type="EMBL" id="CP090958">
    <property type="protein sequence ID" value="WGW12941.1"/>
    <property type="molecule type" value="Genomic_DNA"/>
</dbReference>